<keyword evidence="2 6" id="KW-0812">Transmembrane</keyword>
<feature type="transmembrane region" description="Helical" evidence="6">
    <location>
        <begin position="228"/>
        <end position="245"/>
    </location>
</feature>
<dbReference type="NCBIfam" id="NF038403">
    <property type="entry name" value="perm_prefix_1"/>
    <property type="match status" value="1"/>
</dbReference>
<sequence length="437" mass="49336">MGIDRNNKLEEYINKVCLLIKNKDVHSDIKLELTDHLESIKEEAMNSKLSEDEAIDKAIAHMGDAEVVGKQLNKAHRAKLDLKTLIPVLSISLFGLLIMYFIQTNSVVAEARNLKVFQQSLVYYLIGTVLMLGLYIFDYRELLKYSKHIYIGTIIIIISTILFGVRINGISYLNIGFAKINFTEISPFFLVIAFAGIFESWSWRTSFKFVLGIVIMFIPLMLISTSSLSTAFICIVLCLTIMITSKAKLKHIIISIAAVTIVPYLYIMIEPYRSKRLFTFLNPYSDPQGSGWLYIQLRKTLSSAGFLGNGFNLNPKTIPEVHTDFIFTYIVYSFGWLAAIITIIFIAFFIIRMMNTAKSTRYSYGKLLVIGFTAAFTTQFILSITTNLGFSPLFGITMPFMSFGGSHIITDMMSVGLILSIYRRKNLGPVLPEESLA</sequence>
<dbReference type="InterPro" id="IPR047928">
    <property type="entry name" value="Perm_prefix_1"/>
</dbReference>
<dbReference type="Pfam" id="PF01098">
    <property type="entry name" value="FTSW_RODA_SPOVE"/>
    <property type="match status" value="1"/>
</dbReference>
<evidence type="ECO:0000256" key="6">
    <source>
        <dbReference type="SAM" id="Phobius"/>
    </source>
</evidence>
<evidence type="ECO:0000256" key="2">
    <source>
        <dbReference type="ARBA" id="ARBA00022692"/>
    </source>
</evidence>
<reference evidence="7 8" key="1">
    <citation type="submission" date="2021-01" db="EMBL/GenBank/DDBJ databases">
        <title>Genome public.</title>
        <authorList>
            <person name="Liu C."/>
            <person name="Sun Q."/>
        </authorList>
    </citation>
    <scope>NUCLEOTIDE SEQUENCE [LARGE SCALE GENOMIC DNA]</scope>
    <source>
        <strain evidence="7 8">YIM B02515</strain>
    </source>
</reference>
<dbReference type="EMBL" id="JAESWC010000007">
    <property type="protein sequence ID" value="MBL4936625.1"/>
    <property type="molecule type" value="Genomic_DNA"/>
</dbReference>
<feature type="transmembrane region" description="Helical" evidence="6">
    <location>
        <begin position="363"/>
        <end position="382"/>
    </location>
</feature>
<dbReference type="RefSeq" id="WP_202749379.1">
    <property type="nucleotide sequence ID" value="NZ_JAESWC010000007.1"/>
</dbReference>
<feature type="transmembrane region" description="Helical" evidence="6">
    <location>
        <begin position="149"/>
        <end position="168"/>
    </location>
</feature>
<evidence type="ECO:0000256" key="1">
    <source>
        <dbReference type="ARBA" id="ARBA00004141"/>
    </source>
</evidence>
<evidence type="ECO:0000256" key="4">
    <source>
        <dbReference type="ARBA" id="ARBA00022989"/>
    </source>
</evidence>
<comment type="caution">
    <text evidence="7">The sequence shown here is derived from an EMBL/GenBank/DDBJ whole genome shotgun (WGS) entry which is preliminary data.</text>
</comment>
<dbReference type="Proteomes" id="UP000632377">
    <property type="component" value="Unassembled WGS sequence"/>
</dbReference>
<proteinExistence type="predicted"/>
<keyword evidence="4 6" id="KW-1133">Transmembrane helix</keyword>
<gene>
    <name evidence="7" type="ORF">JK636_12740</name>
</gene>
<feature type="transmembrane region" description="Helical" evidence="6">
    <location>
        <begin position="252"/>
        <end position="269"/>
    </location>
</feature>
<dbReference type="InterPro" id="IPR001182">
    <property type="entry name" value="FtsW/RodA"/>
</dbReference>
<feature type="transmembrane region" description="Helical" evidence="6">
    <location>
        <begin position="180"/>
        <end position="198"/>
    </location>
</feature>
<dbReference type="PANTHER" id="PTHR30474:SF1">
    <property type="entry name" value="PEPTIDOGLYCAN GLYCOSYLTRANSFERASE MRDB"/>
    <property type="match status" value="1"/>
</dbReference>
<accession>A0ABS1TBD3</accession>
<feature type="transmembrane region" description="Helical" evidence="6">
    <location>
        <begin position="329"/>
        <end position="351"/>
    </location>
</feature>
<evidence type="ECO:0000256" key="3">
    <source>
        <dbReference type="ARBA" id="ARBA00022960"/>
    </source>
</evidence>
<keyword evidence="8" id="KW-1185">Reference proteome</keyword>
<feature type="transmembrane region" description="Helical" evidence="6">
    <location>
        <begin position="402"/>
        <end position="422"/>
    </location>
</feature>
<protein>
    <submittedName>
        <fullName evidence="7">FtsW/RodA/SpoVE family cell cycle protein</fullName>
    </submittedName>
</protein>
<organism evidence="7 8">
    <name type="scientific">Clostridium rhizosphaerae</name>
    <dbReference type="NCBI Taxonomy" id="2803861"/>
    <lineage>
        <taxon>Bacteria</taxon>
        <taxon>Bacillati</taxon>
        <taxon>Bacillota</taxon>
        <taxon>Clostridia</taxon>
        <taxon>Eubacteriales</taxon>
        <taxon>Clostridiaceae</taxon>
        <taxon>Clostridium</taxon>
    </lineage>
</organism>
<keyword evidence="3" id="KW-0133">Cell shape</keyword>
<dbReference type="PANTHER" id="PTHR30474">
    <property type="entry name" value="CELL CYCLE PROTEIN"/>
    <property type="match status" value="1"/>
</dbReference>
<keyword evidence="5 6" id="KW-0472">Membrane</keyword>
<name>A0ABS1TBD3_9CLOT</name>
<evidence type="ECO:0000313" key="7">
    <source>
        <dbReference type="EMBL" id="MBL4936625.1"/>
    </source>
</evidence>
<evidence type="ECO:0000313" key="8">
    <source>
        <dbReference type="Proteomes" id="UP000632377"/>
    </source>
</evidence>
<evidence type="ECO:0000256" key="5">
    <source>
        <dbReference type="ARBA" id="ARBA00023136"/>
    </source>
</evidence>
<feature type="transmembrane region" description="Helical" evidence="6">
    <location>
        <begin position="80"/>
        <end position="101"/>
    </location>
</feature>
<feature type="transmembrane region" description="Helical" evidence="6">
    <location>
        <begin position="121"/>
        <end position="137"/>
    </location>
</feature>
<comment type="subcellular location">
    <subcellularLocation>
        <location evidence="1">Membrane</location>
        <topology evidence="1">Multi-pass membrane protein</topology>
    </subcellularLocation>
</comment>